<evidence type="ECO:0000256" key="5">
    <source>
        <dbReference type="SAM" id="MobiDB-lite"/>
    </source>
</evidence>
<proteinExistence type="predicted"/>
<reference evidence="9 10" key="1">
    <citation type="submission" date="2019-02" db="EMBL/GenBank/DDBJ databases">
        <title>Complete Genome Sequence and Methylome Analysis of Sphaerotilus natans subsp. sulfidivorans D-507.</title>
        <authorList>
            <person name="Fomenkov A."/>
            <person name="Gridneva E."/>
            <person name="Smolyakov D."/>
            <person name="Dubinina G."/>
            <person name="Vincze T."/>
            <person name="Grabovich M."/>
            <person name="Roberts R.J."/>
        </authorList>
    </citation>
    <scope>NUCLEOTIDE SEQUENCE [LARGE SCALE GENOMIC DNA]</scope>
    <source>
        <strain evidence="9 10">D-507</strain>
    </source>
</reference>
<evidence type="ECO:0000256" key="4">
    <source>
        <dbReference type="PROSITE-ProRule" id="PRU00433"/>
    </source>
</evidence>
<dbReference type="NCBIfam" id="NF033191">
    <property type="entry name" value="JDVT-CTERM"/>
    <property type="match status" value="1"/>
</dbReference>
<feature type="domain" description="Cytochrome c" evidence="8">
    <location>
        <begin position="6"/>
        <end position="104"/>
    </location>
</feature>
<dbReference type="InterPro" id="IPR009056">
    <property type="entry name" value="Cyt_c-like_dom"/>
</dbReference>
<keyword evidence="3 4" id="KW-0408">Iron</keyword>
<sequence>MMSTFVPRAAGLALLLAVSGAGQAQDFGLTAPKCVGCHTNPPTVQATTPNDCSSYAVGLSEDFVGNASNLQTRLNASCPTMKSVADTLTAQDLTDVAAYLLNLRDALAVPAAATLTFPGTTATGATRTASTSFTLSNYRGTALTLALSSSNPRFSVTRKSSSTCTALTVPAASSSLTPGTCRLDLDVVFQPLPADVVAPQISATLTSTLTVTPTYAGSDVQPSTSASGRTITVSATAYRPTVTLSPQALAFGEAVIGGASVARTVQISSTYPDARTYALTLPAGITEDSPGCAGRVIAADSGVCTISLRWQPTAAAISTPLPASIPVTITGTGGTVSTSLGLSGTAAWPLTASPTRLTPSAAGPVSTALSNRGSTAIVLGAPTFTGTAKDDYRIAAGSGCLPGTRVDPGLSCTLTLDYTPTASGDRQATLAIAHDSAVGGSPLSITLDGTADIGQLSLDAAQPSFPDTVLGAPPSSTVTVTAHNTGSKSLTLNALSLGGPHPGDFLRAGTCAAGSTLAVGATCTVTLQFRPGATGIRSATLSIAHDGAAPNPSVLTLTGLGLPQPVGVLTIDASNPLDVGSQTVNGLYGARAVRLRNTGTASLQLTGVTLNGSGFSLDSTPSCAAGTTLAIGQTCDLALRFTPLATDTDYRATLTVAHSAAGVPSTLTVVGRGSAAVVPVVTWVGSTETRDFGTQAIGAAGTTTHTVSLRNHGPGAIRLTLINTIGLEAAMFPVQGGAADACVAGALLEPDRTCSITLAFSPGSPGTHGARLQVVSSGTALAPLTLTGIGLGPVGSSALTVTPARLEFGATRAGATSPPMAVTLSGESSSAVRVLGWTIDGSFDVDRGTCPTPPFLLAAGDTCTVTVRLRPVVAGEARGVLQIASSPGTDLPTTLLQVPLTGQAQAAADVVGSGAGGCSIARAPHGDHLDPTLLALAVLAVLVLAWRHGQRQRQRRRQHPHREPAGHAR</sequence>
<keyword evidence="6" id="KW-0812">Transmembrane</keyword>
<dbReference type="Gene3D" id="2.60.40.10">
    <property type="entry name" value="Immunoglobulins"/>
    <property type="match status" value="5"/>
</dbReference>
<dbReference type="GO" id="GO:0009055">
    <property type="term" value="F:electron transfer activity"/>
    <property type="evidence" value="ECO:0007669"/>
    <property type="project" value="InterPro"/>
</dbReference>
<feature type="chain" id="PRO_5023028831" evidence="7">
    <location>
        <begin position="25"/>
        <end position="969"/>
    </location>
</feature>
<feature type="compositionally biased region" description="Basic residues" evidence="5">
    <location>
        <begin position="950"/>
        <end position="960"/>
    </location>
</feature>
<feature type="transmembrane region" description="Helical" evidence="6">
    <location>
        <begin position="928"/>
        <end position="946"/>
    </location>
</feature>
<dbReference type="OrthoDB" id="8767749at2"/>
<keyword evidence="2 4" id="KW-0479">Metal-binding</keyword>
<evidence type="ECO:0000256" key="3">
    <source>
        <dbReference type="ARBA" id="ARBA00023004"/>
    </source>
</evidence>
<dbReference type="SUPFAM" id="SSF46626">
    <property type="entry name" value="Cytochrome c"/>
    <property type="match status" value="1"/>
</dbReference>
<dbReference type="AlphaFoldDB" id="A0A5C1PXB4"/>
<gene>
    <name evidence="9" type="ORF">EWH46_04135</name>
</gene>
<protein>
    <submittedName>
        <fullName evidence="9">Choice-of-anchor D domain-containing protein</fullName>
    </submittedName>
</protein>
<name>A0A5C1PXB4_9BURK</name>
<evidence type="ECO:0000259" key="8">
    <source>
        <dbReference type="PROSITE" id="PS51007"/>
    </source>
</evidence>
<evidence type="ECO:0000256" key="2">
    <source>
        <dbReference type="ARBA" id="ARBA00022723"/>
    </source>
</evidence>
<dbReference type="KEGG" id="snn:EWH46_04135"/>
<evidence type="ECO:0000256" key="1">
    <source>
        <dbReference type="ARBA" id="ARBA00022617"/>
    </source>
</evidence>
<dbReference type="GO" id="GO:0020037">
    <property type="term" value="F:heme binding"/>
    <property type="evidence" value="ECO:0007669"/>
    <property type="project" value="InterPro"/>
</dbReference>
<keyword evidence="1 4" id="KW-0349">Heme</keyword>
<keyword evidence="6" id="KW-1133">Transmembrane helix</keyword>
<dbReference type="GO" id="GO:0046872">
    <property type="term" value="F:metal ion binding"/>
    <property type="evidence" value="ECO:0007669"/>
    <property type="project" value="UniProtKB-KW"/>
</dbReference>
<dbReference type="InterPro" id="IPR013783">
    <property type="entry name" value="Ig-like_fold"/>
</dbReference>
<accession>A0A5C1PXB4</accession>
<evidence type="ECO:0000313" key="9">
    <source>
        <dbReference type="EMBL" id="QEN00047.1"/>
    </source>
</evidence>
<evidence type="ECO:0000256" key="6">
    <source>
        <dbReference type="SAM" id="Phobius"/>
    </source>
</evidence>
<feature type="signal peptide" evidence="7">
    <location>
        <begin position="1"/>
        <end position="24"/>
    </location>
</feature>
<evidence type="ECO:0000256" key="7">
    <source>
        <dbReference type="SAM" id="SignalP"/>
    </source>
</evidence>
<dbReference type="EMBL" id="CP035708">
    <property type="protein sequence ID" value="QEN00047.1"/>
    <property type="molecule type" value="Genomic_DNA"/>
</dbReference>
<keyword evidence="7" id="KW-0732">Signal</keyword>
<dbReference type="Proteomes" id="UP000323522">
    <property type="component" value="Chromosome"/>
</dbReference>
<feature type="region of interest" description="Disordered" evidence="5">
    <location>
        <begin position="950"/>
        <end position="969"/>
    </location>
</feature>
<dbReference type="PROSITE" id="PS51007">
    <property type="entry name" value="CYTC"/>
    <property type="match status" value="1"/>
</dbReference>
<dbReference type="NCBIfam" id="NF012200">
    <property type="entry name" value="choice_anch_D"/>
    <property type="match status" value="6"/>
</dbReference>
<organism evidence="9 10">
    <name type="scientific">Sphaerotilus sulfidivorans</name>
    <dbReference type="NCBI Taxonomy" id="639200"/>
    <lineage>
        <taxon>Bacteria</taxon>
        <taxon>Pseudomonadati</taxon>
        <taxon>Pseudomonadota</taxon>
        <taxon>Betaproteobacteria</taxon>
        <taxon>Burkholderiales</taxon>
        <taxon>Sphaerotilaceae</taxon>
        <taxon>Sphaerotilus</taxon>
    </lineage>
</organism>
<keyword evidence="6" id="KW-0472">Membrane</keyword>
<evidence type="ECO:0000313" key="10">
    <source>
        <dbReference type="Proteomes" id="UP000323522"/>
    </source>
</evidence>
<dbReference type="InterPro" id="IPR036909">
    <property type="entry name" value="Cyt_c-like_dom_sf"/>
</dbReference>